<feature type="non-terminal residue" evidence="2">
    <location>
        <position position="1"/>
    </location>
</feature>
<accession>A0AAD8AGM1</accession>
<sequence>LFLVFQLAPFFSGKFLTWMFLFFLLMTMSASHGGVRTETSIGIRLVTNFYTHCVFVERLHCLLGAESVYVRLSSVIDLFTPNYYIPLTDMNINCEFIMLVHVNIRLVQDFSVILTLPESGKYYGTFLLFSHWRIPIFFMFSLGRSRYSSCFPSGVRVNVVFHSYSYFIVFMFVLNSQSGSATISGITSDINDWRFVTLILDRKNLFPFPKAVCVWIQHNGHQHIDLIP</sequence>
<keyword evidence="1" id="KW-0472">Membrane</keyword>
<comment type="caution">
    <text evidence="2">The sequence shown here is derived from an EMBL/GenBank/DDBJ whole genome shotgun (WGS) entry which is preliminary data.</text>
</comment>
<evidence type="ECO:0000313" key="2">
    <source>
        <dbReference type="EMBL" id="KAJ9598654.1"/>
    </source>
</evidence>
<keyword evidence="1" id="KW-1133">Transmembrane helix</keyword>
<protein>
    <submittedName>
        <fullName evidence="2">Uncharacterized protein</fullName>
    </submittedName>
</protein>
<dbReference type="EMBL" id="JASPKZ010001200">
    <property type="protein sequence ID" value="KAJ9598654.1"/>
    <property type="molecule type" value="Genomic_DNA"/>
</dbReference>
<reference evidence="2" key="2">
    <citation type="submission" date="2023-05" db="EMBL/GenBank/DDBJ databases">
        <authorList>
            <person name="Fouks B."/>
        </authorList>
    </citation>
    <scope>NUCLEOTIDE SEQUENCE</scope>
    <source>
        <strain evidence="2">Stay&amp;Tobe</strain>
        <tissue evidence="2">Testes</tissue>
    </source>
</reference>
<name>A0AAD8AGM1_DIPPU</name>
<evidence type="ECO:0000313" key="3">
    <source>
        <dbReference type="Proteomes" id="UP001233999"/>
    </source>
</evidence>
<evidence type="ECO:0000256" key="1">
    <source>
        <dbReference type="SAM" id="Phobius"/>
    </source>
</evidence>
<feature type="non-terminal residue" evidence="2">
    <location>
        <position position="228"/>
    </location>
</feature>
<keyword evidence="1" id="KW-0812">Transmembrane</keyword>
<gene>
    <name evidence="2" type="ORF">L9F63_010669</name>
</gene>
<dbReference type="AlphaFoldDB" id="A0AAD8AGM1"/>
<keyword evidence="3" id="KW-1185">Reference proteome</keyword>
<proteinExistence type="predicted"/>
<dbReference type="Proteomes" id="UP001233999">
    <property type="component" value="Unassembled WGS sequence"/>
</dbReference>
<organism evidence="2 3">
    <name type="scientific">Diploptera punctata</name>
    <name type="common">Pacific beetle cockroach</name>
    <dbReference type="NCBI Taxonomy" id="6984"/>
    <lineage>
        <taxon>Eukaryota</taxon>
        <taxon>Metazoa</taxon>
        <taxon>Ecdysozoa</taxon>
        <taxon>Arthropoda</taxon>
        <taxon>Hexapoda</taxon>
        <taxon>Insecta</taxon>
        <taxon>Pterygota</taxon>
        <taxon>Neoptera</taxon>
        <taxon>Polyneoptera</taxon>
        <taxon>Dictyoptera</taxon>
        <taxon>Blattodea</taxon>
        <taxon>Blaberoidea</taxon>
        <taxon>Blaberidae</taxon>
        <taxon>Diplopterinae</taxon>
        <taxon>Diploptera</taxon>
    </lineage>
</organism>
<reference evidence="2" key="1">
    <citation type="journal article" date="2023" name="IScience">
        <title>Live-bearing cockroach genome reveals convergent evolutionary mechanisms linked to viviparity in insects and beyond.</title>
        <authorList>
            <person name="Fouks B."/>
            <person name="Harrison M.C."/>
            <person name="Mikhailova A.A."/>
            <person name="Marchal E."/>
            <person name="English S."/>
            <person name="Carruthers M."/>
            <person name="Jennings E.C."/>
            <person name="Chiamaka E.L."/>
            <person name="Frigard R.A."/>
            <person name="Pippel M."/>
            <person name="Attardo G.M."/>
            <person name="Benoit J.B."/>
            <person name="Bornberg-Bauer E."/>
            <person name="Tobe S.S."/>
        </authorList>
    </citation>
    <scope>NUCLEOTIDE SEQUENCE</scope>
    <source>
        <strain evidence="2">Stay&amp;Tobe</strain>
    </source>
</reference>
<feature type="transmembrane region" description="Helical" evidence="1">
    <location>
        <begin position="15"/>
        <end position="35"/>
    </location>
</feature>